<evidence type="ECO:0000313" key="2">
    <source>
        <dbReference type="Proteomes" id="UP000033999"/>
    </source>
</evidence>
<sequence>MMDNTVIFDFFDLDVSRHRSKISSAKNGMDMKAVRLWDVIKAARENPERIIFRFQMA</sequence>
<dbReference type="Proteomes" id="UP000033999">
    <property type="component" value="Unassembled WGS sequence"/>
</dbReference>
<reference evidence="1 2" key="1">
    <citation type="journal article" date="2015" name="Nature">
        <title>rRNA introns, odd ribosomes, and small enigmatic genomes across a large radiation of phyla.</title>
        <authorList>
            <person name="Brown C.T."/>
            <person name="Hug L.A."/>
            <person name="Thomas B.C."/>
            <person name="Sharon I."/>
            <person name="Castelle C.J."/>
            <person name="Singh A."/>
            <person name="Wilkins M.J."/>
            <person name="Williams K.H."/>
            <person name="Banfield J.F."/>
        </authorList>
    </citation>
    <scope>NUCLEOTIDE SEQUENCE [LARGE SCALE GENOMIC DNA]</scope>
</reference>
<accession>A0A0G1QBY7</accession>
<protein>
    <submittedName>
        <fullName evidence="1">Uncharacterized protein</fullName>
    </submittedName>
</protein>
<name>A0A0G1QBY7_9BACT</name>
<dbReference type="AlphaFoldDB" id="A0A0G1QBY7"/>
<proteinExistence type="predicted"/>
<evidence type="ECO:0000313" key="1">
    <source>
        <dbReference type="EMBL" id="KKU06155.1"/>
    </source>
</evidence>
<comment type="caution">
    <text evidence="1">The sequence shown here is derived from an EMBL/GenBank/DDBJ whole genome shotgun (WGS) entry which is preliminary data.</text>
</comment>
<gene>
    <name evidence="1" type="ORF">UX10_C0038G0004</name>
</gene>
<dbReference type="EMBL" id="LCKX01000038">
    <property type="protein sequence ID" value="KKU06155.1"/>
    <property type="molecule type" value="Genomic_DNA"/>
</dbReference>
<organism evidence="1 2">
    <name type="scientific">Candidatus Magasanikbacteria bacterium GW2011_GWA2_45_39</name>
    <dbReference type="NCBI Taxonomy" id="1619041"/>
    <lineage>
        <taxon>Bacteria</taxon>
        <taxon>Candidatus Magasanikiibacteriota</taxon>
    </lineage>
</organism>